<evidence type="ECO:0000256" key="5">
    <source>
        <dbReference type="PROSITE-ProRule" id="PRU00175"/>
    </source>
</evidence>
<proteinExistence type="predicted"/>
<feature type="region of interest" description="Disordered" evidence="6">
    <location>
        <begin position="145"/>
        <end position="165"/>
    </location>
</feature>
<feature type="domain" description="RING-type" evidence="7">
    <location>
        <begin position="20"/>
        <end position="57"/>
    </location>
</feature>
<dbReference type="OrthoDB" id="2384350at2759"/>
<feature type="region of interest" description="Disordered" evidence="6">
    <location>
        <begin position="184"/>
        <end position="208"/>
    </location>
</feature>
<evidence type="ECO:0000259" key="7">
    <source>
        <dbReference type="PROSITE" id="PS50089"/>
    </source>
</evidence>
<dbReference type="GeneID" id="106155661"/>
<dbReference type="InterPro" id="IPR013083">
    <property type="entry name" value="Znf_RING/FYVE/PHD"/>
</dbReference>
<keyword evidence="8" id="KW-1185">Reference proteome</keyword>
<dbReference type="Proteomes" id="UP000085678">
    <property type="component" value="Unplaced"/>
</dbReference>
<dbReference type="Gene3D" id="1.25.40.20">
    <property type="entry name" value="Ankyrin repeat-containing domain"/>
    <property type="match status" value="2"/>
</dbReference>
<dbReference type="PROSITE" id="PS50088">
    <property type="entry name" value="ANK_REPEAT"/>
    <property type="match status" value="3"/>
</dbReference>
<dbReference type="PANTHER" id="PTHR24149:SF14">
    <property type="entry name" value="ANKYRIN REPEAT DOMAIN 12"/>
    <property type="match status" value="1"/>
</dbReference>
<keyword evidence="4" id="KW-0040">ANK repeat</keyword>
<dbReference type="PROSITE" id="PS50089">
    <property type="entry name" value="ZF_RING_2"/>
    <property type="match status" value="1"/>
</dbReference>
<keyword evidence="3" id="KW-0862">Zinc</keyword>
<accession>A0A1S3HIZ2</accession>
<dbReference type="Gene3D" id="3.30.40.10">
    <property type="entry name" value="Zinc/RING finger domain, C3HC4 (zinc finger)"/>
    <property type="match status" value="1"/>
</dbReference>
<evidence type="ECO:0000256" key="4">
    <source>
        <dbReference type="PROSITE-ProRule" id="PRU00023"/>
    </source>
</evidence>
<gene>
    <name evidence="9" type="primary">LOC106155661</name>
</gene>
<dbReference type="GO" id="GO:0008270">
    <property type="term" value="F:zinc ion binding"/>
    <property type="evidence" value="ECO:0007669"/>
    <property type="project" value="UniProtKB-KW"/>
</dbReference>
<dbReference type="SUPFAM" id="SSF57850">
    <property type="entry name" value="RING/U-box"/>
    <property type="match status" value="1"/>
</dbReference>
<feature type="non-terminal residue" evidence="9">
    <location>
        <position position="650"/>
    </location>
</feature>
<feature type="region of interest" description="Disordered" evidence="6">
    <location>
        <begin position="303"/>
        <end position="537"/>
    </location>
</feature>
<dbReference type="InterPro" id="IPR017907">
    <property type="entry name" value="Znf_RING_CS"/>
</dbReference>
<protein>
    <submittedName>
        <fullName evidence="9">BRCA1-associated RING domain protein 1-like</fullName>
    </submittedName>
</protein>
<evidence type="ECO:0000256" key="2">
    <source>
        <dbReference type="ARBA" id="ARBA00022771"/>
    </source>
</evidence>
<dbReference type="SMART" id="SM00248">
    <property type="entry name" value="ANK"/>
    <property type="match status" value="3"/>
</dbReference>
<feature type="compositionally biased region" description="Polar residues" evidence="6">
    <location>
        <begin position="184"/>
        <end position="194"/>
    </location>
</feature>
<feature type="compositionally biased region" description="Basic and acidic residues" evidence="6">
    <location>
        <begin position="306"/>
        <end position="328"/>
    </location>
</feature>
<evidence type="ECO:0000313" key="9">
    <source>
        <dbReference type="RefSeq" id="XP_013386090.1"/>
    </source>
</evidence>
<dbReference type="InterPro" id="IPR001841">
    <property type="entry name" value="Znf_RING"/>
</dbReference>
<dbReference type="InterPro" id="IPR039503">
    <property type="entry name" value="BARD1_Znf-RING"/>
</dbReference>
<feature type="compositionally biased region" description="Basic and acidic residues" evidence="6">
    <location>
        <begin position="379"/>
        <end position="392"/>
    </location>
</feature>
<keyword evidence="1" id="KW-0479">Metal-binding</keyword>
<dbReference type="InterPro" id="IPR036770">
    <property type="entry name" value="Ankyrin_rpt-contain_sf"/>
</dbReference>
<feature type="repeat" description="ANK" evidence="4">
    <location>
        <begin position="621"/>
        <end position="650"/>
    </location>
</feature>
<reference evidence="9" key="1">
    <citation type="submission" date="2025-08" db="UniProtKB">
        <authorList>
            <consortium name="RefSeq"/>
        </authorList>
    </citation>
    <scope>IDENTIFICATION</scope>
    <source>
        <tissue evidence="9">Gonads</tissue>
    </source>
</reference>
<feature type="compositionally biased region" description="Basic residues" evidence="6">
    <location>
        <begin position="155"/>
        <end position="165"/>
    </location>
</feature>
<dbReference type="SUPFAM" id="SSF48403">
    <property type="entry name" value="Ankyrin repeat"/>
    <property type="match status" value="1"/>
</dbReference>
<dbReference type="PROSITE" id="PS50297">
    <property type="entry name" value="ANK_REP_REGION"/>
    <property type="match status" value="3"/>
</dbReference>
<feature type="repeat" description="ANK" evidence="4">
    <location>
        <begin position="555"/>
        <end position="587"/>
    </location>
</feature>
<feature type="compositionally biased region" description="Polar residues" evidence="6">
    <location>
        <begin position="515"/>
        <end position="526"/>
    </location>
</feature>
<keyword evidence="2 5" id="KW-0863">Zinc-finger</keyword>
<feature type="region of interest" description="Disordered" evidence="6">
    <location>
        <begin position="89"/>
        <end position="114"/>
    </location>
</feature>
<feature type="repeat" description="ANK" evidence="4">
    <location>
        <begin position="588"/>
        <end position="620"/>
    </location>
</feature>
<dbReference type="RefSeq" id="XP_013386090.1">
    <property type="nucleotide sequence ID" value="XM_013530636.1"/>
</dbReference>
<feature type="compositionally biased region" description="Polar residues" evidence="6">
    <location>
        <begin position="464"/>
        <end position="505"/>
    </location>
</feature>
<evidence type="ECO:0000256" key="6">
    <source>
        <dbReference type="SAM" id="MobiDB-lite"/>
    </source>
</evidence>
<dbReference type="Pfam" id="PF14835">
    <property type="entry name" value="zf-RING_6"/>
    <property type="match status" value="1"/>
</dbReference>
<evidence type="ECO:0000256" key="1">
    <source>
        <dbReference type="ARBA" id="ARBA00022723"/>
    </source>
</evidence>
<dbReference type="KEGG" id="lak:106155661"/>
<dbReference type="STRING" id="7574.A0A1S3HIZ2"/>
<dbReference type="CDD" id="cd16496">
    <property type="entry name" value="RING-HC_BARD1"/>
    <property type="match status" value="1"/>
</dbReference>
<dbReference type="InterPro" id="IPR053210">
    <property type="entry name" value="ANKRD12"/>
</dbReference>
<dbReference type="InParanoid" id="A0A1S3HIZ2"/>
<dbReference type="InterPro" id="IPR002110">
    <property type="entry name" value="Ankyrin_rpt"/>
</dbReference>
<feature type="compositionally biased region" description="Basic and acidic residues" evidence="6">
    <location>
        <begin position="199"/>
        <end position="208"/>
    </location>
</feature>
<organism evidence="8 9">
    <name type="scientific">Lingula anatina</name>
    <name type="common">Brachiopod</name>
    <name type="synonym">Lingula unguis</name>
    <dbReference type="NCBI Taxonomy" id="7574"/>
    <lineage>
        <taxon>Eukaryota</taxon>
        <taxon>Metazoa</taxon>
        <taxon>Spiralia</taxon>
        <taxon>Lophotrochozoa</taxon>
        <taxon>Brachiopoda</taxon>
        <taxon>Linguliformea</taxon>
        <taxon>Lingulata</taxon>
        <taxon>Lingulida</taxon>
        <taxon>Linguloidea</taxon>
        <taxon>Lingulidae</taxon>
        <taxon>Lingula</taxon>
    </lineage>
</organism>
<dbReference type="Pfam" id="PF12796">
    <property type="entry name" value="Ank_2"/>
    <property type="match status" value="1"/>
</dbReference>
<dbReference type="PANTHER" id="PTHR24149">
    <property type="entry name" value="ANKYRIN REPEAT DOMAIN-CONTAINING PROTEIN 12"/>
    <property type="match status" value="1"/>
</dbReference>
<evidence type="ECO:0000313" key="8">
    <source>
        <dbReference type="Proteomes" id="UP000085678"/>
    </source>
</evidence>
<dbReference type="PROSITE" id="PS00518">
    <property type="entry name" value="ZF_RING_1"/>
    <property type="match status" value="1"/>
</dbReference>
<dbReference type="PRINTS" id="PR01415">
    <property type="entry name" value="ANKYRIN"/>
</dbReference>
<dbReference type="AlphaFoldDB" id="A0A1S3HIZ2"/>
<evidence type="ECO:0000256" key="3">
    <source>
        <dbReference type="ARBA" id="ARBA00022833"/>
    </source>
</evidence>
<dbReference type="GO" id="GO:0005654">
    <property type="term" value="C:nucleoplasm"/>
    <property type="evidence" value="ECO:0007669"/>
    <property type="project" value="TreeGrafter"/>
</dbReference>
<sequence length="650" mass="70500">MCDWGKCDTAIGELENLLSCDICHHLVDNPCMLGGCEHCFCRSCISDQLGENCPVCDIPSHARDVQSNRQLANVVLMCKRFKRLLAQNTATQHEGGGELNSPKETKKKNKSHDLEESIHQLASVQKENLVPSVNKDPYAVYDFESSPTTTTSKPAGRRTRSVTAKNVKKKALAAVNKRWGIKQSPSEASFNDPCTSCKKTKEGREERKRRVQIITPTSSIKSKGHVSIINDTSIQCVNNCYNAAIDIAGGFVTGDDDKNKDAVDKCSVSNSAIGTEKTATAATKANVLNEEISTDIEASVTIQTENDDHIDHIQSEKYPGKSGEDKNRSHGGCGADSKDQKPTCDEQGSEEGAVTVEELGLCATPTSAVHRSRRPRTLHHGENHRPKSGDRVHNRKLPTGTVLSPSPVTIRKNRRSAETNLSPAPTRKSRRSSETPPASVDSPGHTKTTRQSEEKQNIPAAQVRQVTRRSLSPPSAKSKQQPTKRSSLQASDFKSTPRQTTNRKSLSPFGVKVTPRQTSSRRSFSPSGVKLRGSPSVLCGESSVASPACKKRNAKGETPLHIAAIKGDSVLVDSLLSEGADPNTKDNAGWTPLHEACNHGYTEIAEKLLKAGAYIDMPGLDNDTPLHDAVQNNRVKVVKLLVSYGASLNT</sequence>
<name>A0A1S3HIZ2_LINAN</name>